<accession>A0A0F8ZPW1</accession>
<dbReference type="Pfam" id="PF00817">
    <property type="entry name" value="IMS"/>
    <property type="match status" value="1"/>
</dbReference>
<dbReference type="Gene3D" id="3.30.1490.100">
    <property type="entry name" value="DNA polymerase, Y-family, little finger domain"/>
    <property type="match status" value="1"/>
</dbReference>
<dbReference type="Pfam" id="PF11799">
    <property type="entry name" value="IMS_C"/>
    <property type="match status" value="1"/>
</dbReference>
<dbReference type="InterPro" id="IPR043128">
    <property type="entry name" value="Rev_trsase/Diguanyl_cyclase"/>
</dbReference>
<dbReference type="GO" id="GO:0009432">
    <property type="term" value="P:SOS response"/>
    <property type="evidence" value="ECO:0007669"/>
    <property type="project" value="TreeGrafter"/>
</dbReference>
<dbReference type="SUPFAM" id="SSF56672">
    <property type="entry name" value="DNA/RNA polymerases"/>
    <property type="match status" value="1"/>
</dbReference>
<dbReference type="SUPFAM" id="SSF100879">
    <property type="entry name" value="Lesion bypass DNA polymerase (Y-family), little finger domain"/>
    <property type="match status" value="1"/>
</dbReference>
<dbReference type="GO" id="GO:0003887">
    <property type="term" value="F:DNA-directed DNA polymerase activity"/>
    <property type="evidence" value="ECO:0007669"/>
    <property type="project" value="InterPro"/>
</dbReference>
<dbReference type="GO" id="GO:0003684">
    <property type="term" value="F:damaged DNA binding"/>
    <property type="evidence" value="ECO:0007669"/>
    <property type="project" value="InterPro"/>
</dbReference>
<dbReference type="NCBIfam" id="NF002677">
    <property type="entry name" value="PRK02406.1"/>
    <property type="match status" value="1"/>
</dbReference>
<feature type="region of interest" description="Disordered" evidence="8">
    <location>
        <begin position="1"/>
        <end position="33"/>
    </location>
</feature>
<keyword evidence="6" id="KW-0460">Magnesium</keyword>
<dbReference type="InterPro" id="IPR024728">
    <property type="entry name" value="PolY_HhH_motif"/>
</dbReference>
<protein>
    <recommendedName>
        <fullName evidence="9">UmuC domain-containing protein</fullName>
    </recommendedName>
</protein>
<dbReference type="CDD" id="cd03586">
    <property type="entry name" value="PolY_Pol_IV_kappa"/>
    <property type="match status" value="1"/>
</dbReference>
<dbReference type="FunFam" id="3.40.1170.60:FF:000003">
    <property type="entry name" value="DNA polymerase eta"/>
    <property type="match status" value="1"/>
</dbReference>
<evidence type="ECO:0000256" key="3">
    <source>
        <dbReference type="ARBA" id="ARBA00022695"/>
    </source>
</evidence>
<keyword evidence="7" id="KW-0234">DNA repair</keyword>
<dbReference type="EMBL" id="LAZR01062247">
    <property type="protein sequence ID" value="KKK61931.1"/>
    <property type="molecule type" value="Genomic_DNA"/>
</dbReference>
<dbReference type="HAMAP" id="MF_01113">
    <property type="entry name" value="DNApol_IV"/>
    <property type="match status" value="1"/>
</dbReference>
<evidence type="ECO:0000256" key="7">
    <source>
        <dbReference type="ARBA" id="ARBA00023204"/>
    </source>
</evidence>
<keyword evidence="4" id="KW-0479">Metal-binding</keyword>
<sequence length="363" mass="40378">GRDDPHRDVYKEQVSSTEKRFDAPLPEKDSGGSLQFKRVHDPVTLCVDMDAFFASVEQKTNPRLRGKPIAVIGSEGGTVVTTASYEARAYGVKTGMNTFEARQACPRLIFVVGNNARYTHTCREMEKIFLKYTPDVEVYSVDEAFLDITHSHRLFGGPVAVATQIKKEIRESFDIPCTVGIGHNVLMAKLASDLGKPDGLNWIKKEDVQGVLDPLAVNELWGIGKKTAQKLQKMGIRTCGELGRAPASLLRNKFGIYGETISGMGRGELGRTVCREEDEVKSVGHSMTLPSDVSGREEIETWLLRLSEMVGRRVRRHGLMARRVTLTVRYPDFETVSKRVTLEAATSDTHMIYYAALKALDLL</sequence>
<dbReference type="Gene3D" id="3.40.1170.60">
    <property type="match status" value="1"/>
</dbReference>
<dbReference type="InterPro" id="IPR022880">
    <property type="entry name" value="DNApol_IV"/>
</dbReference>
<dbReference type="Gene3D" id="1.10.150.20">
    <property type="entry name" value="5' to 3' exonuclease, C-terminal subdomain"/>
    <property type="match status" value="1"/>
</dbReference>
<gene>
    <name evidence="10" type="ORF">LCGC14_3009400</name>
</gene>
<evidence type="ECO:0000256" key="6">
    <source>
        <dbReference type="ARBA" id="ARBA00022842"/>
    </source>
</evidence>
<comment type="similarity">
    <text evidence="1">Belongs to the DNA polymerase type-Y family.</text>
</comment>
<dbReference type="InterPro" id="IPR043502">
    <property type="entry name" value="DNA/RNA_pol_sf"/>
</dbReference>
<evidence type="ECO:0000256" key="2">
    <source>
        <dbReference type="ARBA" id="ARBA00022679"/>
    </source>
</evidence>
<dbReference type="GO" id="GO:0006281">
    <property type="term" value="P:DNA repair"/>
    <property type="evidence" value="ECO:0007669"/>
    <property type="project" value="UniProtKB-KW"/>
</dbReference>
<evidence type="ECO:0000259" key="9">
    <source>
        <dbReference type="PROSITE" id="PS50173"/>
    </source>
</evidence>
<dbReference type="GO" id="GO:0046872">
    <property type="term" value="F:metal ion binding"/>
    <property type="evidence" value="ECO:0007669"/>
    <property type="project" value="UniProtKB-KW"/>
</dbReference>
<dbReference type="PROSITE" id="PS50173">
    <property type="entry name" value="UMUC"/>
    <property type="match status" value="1"/>
</dbReference>
<dbReference type="GO" id="GO:0005829">
    <property type="term" value="C:cytosol"/>
    <property type="evidence" value="ECO:0007669"/>
    <property type="project" value="TreeGrafter"/>
</dbReference>
<evidence type="ECO:0000256" key="1">
    <source>
        <dbReference type="ARBA" id="ARBA00010945"/>
    </source>
</evidence>
<evidence type="ECO:0000256" key="8">
    <source>
        <dbReference type="SAM" id="MobiDB-lite"/>
    </source>
</evidence>
<proteinExistence type="inferred from homology"/>
<feature type="non-terminal residue" evidence="10">
    <location>
        <position position="363"/>
    </location>
</feature>
<dbReference type="InterPro" id="IPR001126">
    <property type="entry name" value="UmuC"/>
</dbReference>
<comment type="caution">
    <text evidence="10">The sequence shown here is derived from an EMBL/GenBank/DDBJ whole genome shotgun (WGS) entry which is preliminary data.</text>
</comment>
<dbReference type="PANTHER" id="PTHR11076">
    <property type="entry name" value="DNA REPAIR POLYMERASE UMUC / TRANSFERASE FAMILY MEMBER"/>
    <property type="match status" value="1"/>
</dbReference>
<feature type="compositionally biased region" description="Basic and acidic residues" evidence="8">
    <location>
        <begin position="1"/>
        <end position="30"/>
    </location>
</feature>
<dbReference type="GO" id="GO:0042276">
    <property type="term" value="P:error-prone translesion synthesis"/>
    <property type="evidence" value="ECO:0007669"/>
    <property type="project" value="TreeGrafter"/>
</dbReference>
<feature type="domain" description="UmuC" evidence="9">
    <location>
        <begin position="44"/>
        <end position="224"/>
    </location>
</feature>
<evidence type="ECO:0000256" key="5">
    <source>
        <dbReference type="ARBA" id="ARBA00022763"/>
    </source>
</evidence>
<keyword evidence="3" id="KW-0548">Nucleotidyltransferase</keyword>
<organism evidence="10">
    <name type="scientific">marine sediment metagenome</name>
    <dbReference type="NCBI Taxonomy" id="412755"/>
    <lineage>
        <taxon>unclassified sequences</taxon>
        <taxon>metagenomes</taxon>
        <taxon>ecological metagenomes</taxon>
    </lineage>
</organism>
<dbReference type="Gene3D" id="3.30.70.270">
    <property type="match status" value="1"/>
</dbReference>
<reference evidence="10" key="1">
    <citation type="journal article" date="2015" name="Nature">
        <title>Complex archaea that bridge the gap between prokaryotes and eukaryotes.</title>
        <authorList>
            <person name="Spang A."/>
            <person name="Saw J.H."/>
            <person name="Jorgensen S.L."/>
            <person name="Zaremba-Niedzwiedzka K."/>
            <person name="Martijn J."/>
            <person name="Lind A.E."/>
            <person name="van Eijk R."/>
            <person name="Schleper C."/>
            <person name="Guy L."/>
            <person name="Ettema T.J."/>
        </authorList>
    </citation>
    <scope>NUCLEOTIDE SEQUENCE</scope>
</reference>
<feature type="non-terminal residue" evidence="10">
    <location>
        <position position="1"/>
    </location>
</feature>
<evidence type="ECO:0000256" key="4">
    <source>
        <dbReference type="ARBA" id="ARBA00022723"/>
    </source>
</evidence>
<dbReference type="AlphaFoldDB" id="A0A0F8ZPW1"/>
<dbReference type="Pfam" id="PF11798">
    <property type="entry name" value="IMS_HHH"/>
    <property type="match status" value="1"/>
</dbReference>
<evidence type="ECO:0000313" key="10">
    <source>
        <dbReference type="EMBL" id="KKK61931.1"/>
    </source>
</evidence>
<name>A0A0F8ZPW1_9ZZZZ</name>
<dbReference type="PANTHER" id="PTHR11076:SF33">
    <property type="entry name" value="DNA POLYMERASE KAPPA"/>
    <property type="match status" value="1"/>
</dbReference>
<dbReference type="InterPro" id="IPR036775">
    <property type="entry name" value="DNA_pol_Y-fam_lit_finger_sf"/>
</dbReference>
<keyword evidence="2" id="KW-0808">Transferase</keyword>
<dbReference type="InterPro" id="IPR017961">
    <property type="entry name" value="DNA_pol_Y-fam_little_finger"/>
</dbReference>
<dbReference type="InterPro" id="IPR050116">
    <property type="entry name" value="DNA_polymerase-Y"/>
</dbReference>
<keyword evidence="5" id="KW-0227">DNA damage</keyword>